<comment type="caution">
    <text evidence="3">The sequence shown here is derived from an EMBL/GenBank/DDBJ whole genome shotgun (WGS) entry which is preliminary data.</text>
</comment>
<feature type="domain" description="Myb-like" evidence="2">
    <location>
        <begin position="153"/>
        <end position="201"/>
    </location>
</feature>
<feature type="region of interest" description="Disordered" evidence="1">
    <location>
        <begin position="88"/>
        <end position="133"/>
    </location>
</feature>
<evidence type="ECO:0000313" key="3">
    <source>
        <dbReference type="EMBL" id="KAF2261371.1"/>
    </source>
</evidence>
<reference evidence="4" key="1">
    <citation type="journal article" date="2020" name="Stud. Mycol.">
        <title>101 Dothideomycetes genomes: A test case for predicting lifestyles and emergence of pathogens.</title>
        <authorList>
            <person name="Haridas S."/>
            <person name="Albert R."/>
            <person name="Binder M."/>
            <person name="Bloem J."/>
            <person name="LaButti K."/>
            <person name="Salamov A."/>
            <person name="Andreopoulos B."/>
            <person name="Baker S."/>
            <person name="Barry K."/>
            <person name="Bills G."/>
            <person name="Bluhm B."/>
            <person name="Cannon C."/>
            <person name="Castanera R."/>
            <person name="Culley D."/>
            <person name="Daum C."/>
            <person name="Ezra D."/>
            <person name="Gonzalez J."/>
            <person name="Henrissat B."/>
            <person name="Kuo A."/>
            <person name="Liang C."/>
            <person name="Lipzen A."/>
            <person name="Lutzoni F."/>
            <person name="Magnuson J."/>
            <person name="Mondo S."/>
            <person name="Nolan M."/>
            <person name="Ohm R."/>
            <person name="Pangilinan J."/>
            <person name="Park H.-J."/>
            <person name="Ramirez L."/>
            <person name="Alfaro M."/>
            <person name="Sun H."/>
            <person name="Tritt A."/>
            <person name="Yoshinaga Y."/>
            <person name="Zwiers L.-H."/>
            <person name="Turgeon B."/>
            <person name="Goodwin S."/>
            <person name="Spatafora J."/>
            <person name="Crous P."/>
            <person name="Grigoriev I."/>
        </authorList>
    </citation>
    <scope>NUCLEOTIDE SEQUENCE [LARGE SCALE GENOMIC DNA]</scope>
    <source>
        <strain evidence="4">CBS 304.66</strain>
    </source>
</reference>
<dbReference type="Pfam" id="PF13921">
    <property type="entry name" value="Myb_DNA-bind_6"/>
    <property type="match status" value="1"/>
</dbReference>
<sequence>MVAEETRLHSGERLKISKAYLLGIRKEPFKLVRPALPAPKKPHGFTEMILTPGATFEWIASDGRKGLVTRSLTAANLAMLPSEVPVKKTSSDAAAAPPTTASPQTPRNTPVTPTRTTTTKNTKKDMAVPSIQGGSDNGYGIGGLWGKLQAEKERQDAEETWTTANDARLLEMKNDNLTWKDIAEELGRAQYECKERFKIIKPADWKPTSKAAKGGKQGGKGKVSENAVAAAAVTAPAAATQNVNPFANTNANAPPPSWNNNAAPITANTTTAAAAQQPPWTCHTTYTAPTAQALEAPYNHANAKSAKAPTILYGFTDVPPDKTFSMDELVTIAKIIQEDRERMWLRVSSRFLDKTNRRIHPDLIKQTFTGAVQGAGSAKGTEKEARKGKGTKDV</sequence>
<organism evidence="3 4">
    <name type="scientific">Lojkania enalia</name>
    <dbReference type="NCBI Taxonomy" id="147567"/>
    <lineage>
        <taxon>Eukaryota</taxon>
        <taxon>Fungi</taxon>
        <taxon>Dikarya</taxon>
        <taxon>Ascomycota</taxon>
        <taxon>Pezizomycotina</taxon>
        <taxon>Dothideomycetes</taxon>
        <taxon>Pleosporomycetidae</taxon>
        <taxon>Pleosporales</taxon>
        <taxon>Pleosporales incertae sedis</taxon>
        <taxon>Lojkania</taxon>
    </lineage>
</organism>
<feature type="region of interest" description="Disordered" evidence="1">
    <location>
        <begin position="373"/>
        <end position="394"/>
    </location>
</feature>
<name>A0A9P4N735_9PLEO</name>
<dbReference type="InterPro" id="IPR001005">
    <property type="entry name" value="SANT/Myb"/>
</dbReference>
<accession>A0A9P4N735</accession>
<gene>
    <name evidence="3" type="ORF">CC78DRAFT_583809</name>
</gene>
<evidence type="ECO:0000256" key="1">
    <source>
        <dbReference type="SAM" id="MobiDB-lite"/>
    </source>
</evidence>
<dbReference type="PROSITE" id="PS50090">
    <property type="entry name" value="MYB_LIKE"/>
    <property type="match status" value="1"/>
</dbReference>
<dbReference type="OrthoDB" id="5427780at2759"/>
<proteinExistence type="predicted"/>
<dbReference type="EMBL" id="ML986659">
    <property type="protein sequence ID" value="KAF2261371.1"/>
    <property type="molecule type" value="Genomic_DNA"/>
</dbReference>
<keyword evidence="4" id="KW-1185">Reference proteome</keyword>
<evidence type="ECO:0000259" key="2">
    <source>
        <dbReference type="PROSITE" id="PS50090"/>
    </source>
</evidence>
<evidence type="ECO:0000313" key="4">
    <source>
        <dbReference type="Proteomes" id="UP000800093"/>
    </source>
</evidence>
<dbReference type="AlphaFoldDB" id="A0A9P4N735"/>
<feature type="compositionally biased region" description="Low complexity" evidence="1">
    <location>
        <begin position="91"/>
        <end position="120"/>
    </location>
</feature>
<feature type="compositionally biased region" description="Basic and acidic residues" evidence="1">
    <location>
        <begin position="380"/>
        <end position="394"/>
    </location>
</feature>
<dbReference type="Proteomes" id="UP000800093">
    <property type="component" value="Unassembled WGS sequence"/>
</dbReference>
<protein>
    <recommendedName>
        <fullName evidence="2">Myb-like domain-containing protein</fullName>
    </recommendedName>
</protein>